<dbReference type="PROSITE" id="PS50181">
    <property type="entry name" value="FBOX"/>
    <property type="match status" value="1"/>
</dbReference>
<dbReference type="OrthoDB" id="2563704at2759"/>
<comment type="caution">
    <text evidence="2">The sequence shown here is derived from an EMBL/GenBank/DDBJ whole genome shotgun (WGS) entry which is preliminary data.</text>
</comment>
<dbReference type="Proteomes" id="UP000193986">
    <property type="component" value="Unassembled WGS sequence"/>
</dbReference>
<proteinExistence type="predicted"/>
<dbReference type="AlphaFoldDB" id="A0A1Y2B5G5"/>
<keyword evidence="3" id="KW-1185">Reference proteome</keyword>
<accession>A0A1Y2B5G5</accession>
<sequence length="532" mass="60679">MSDFLVGDIEHVPAKSPSRTSPALHLLALPKEILENIACNLSSQAALHAARSCKALSELLGPYIYRRIDSIVQCCEYHGPWGEHENSSIDIRARREQIRLAHLARAFERVPARCRYVIEASFTVLPDTIDDITELLALLSPYENFQSLTIAFHPDIISSHHLPPASFFEKIHSMDISFPHLSKIVVQNLPVELTNYLPVLIARVPRLKSIVISSEREYRNYRLFNLICPLPGQLDLSHLRYIKLDCVERGTPEGVRKMVKGAINLDTLVLRHGMAGTGRPTVIVDHPNLRRLDWRYWRSESFENMSYEDGLEKLKVLVIGRMCSSLDQNIVMVSNPFHFMSSRFPLNTVHLNLTIDMNVQDYHIPNIPSLETVILSHLPPNDPSSFYNESNTNGLVWETSIPELLRTINHAPNLLNVQILDPLNPHSSDHVPIHQWDKLDIRGTAFKTYTNGSHELVLCRSRFRGPNGLLTGIHGQSTWADWILYDHRPVPPLVFEQVVEVIGHDMQWVEPGRGLFLPSQAWEILRIWARDV</sequence>
<dbReference type="SUPFAM" id="SSF52047">
    <property type="entry name" value="RNI-like"/>
    <property type="match status" value="1"/>
</dbReference>
<protein>
    <recommendedName>
        <fullName evidence="1">F-box domain-containing protein</fullName>
    </recommendedName>
</protein>
<evidence type="ECO:0000313" key="2">
    <source>
        <dbReference type="EMBL" id="ORY29790.1"/>
    </source>
</evidence>
<evidence type="ECO:0000259" key="1">
    <source>
        <dbReference type="PROSITE" id="PS50181"/>
    </source>
</evidence>
<evidence type="ECO:0000313" key="3">
    <source>
        <dbReference type="Proteomes" id="UP000193986"/>
    </source>
</evidence>
<gene>
    <name evidence="2" type="ORF">BCR39DRAFT_531035</name>
</gene>
<organism evidence="2 3">
    <name type="scientific">Naematelia encephala</name>
    <dbReference type="NCBI Taxonomy" id="71784"/>
    <lineage>
        <taxon>Eukaryota</taxon>
        <taxon>Fungi</taxon>
        <taxon>Dikarya</taxon>
        <taxon>Basidiomycota</taxon>
        <taxon>Agaricomycotina</taxon>
        <taxon>Tremellomycetes</taxon>
        <taxon>Tremellales</taxon>
        <taxon>Naemateliaceae</taxon>
        <taxon>Naematelia</taxon>
    </lineage>
</organism>
<name>A0A1Y2B5G5_9TREE</name>
<dbReference type="Gene3D" id="3.80.10.10">
    <property type="entry name" value="Ribonuclease Inhibitor"/>
    <property type="match status" value="1"/>
</dbReference>
<reference evidence="2 3" key="1">
    <citation type="submission" date="2016-07" db="EMBL/GenBank/DDBJ databases">
        <title>Pervasive Adenine N6-methylation of Active Genes in Fungi.</title>
        <authorList>
            <consortium name="DOE Joint Genome Institute"/>
            <person name="Mondo S.J."/>
            <person name="Dannebaum R.O."/>
            <person name="Kuo R.C."/>
            <person name="Labutti K."/>
            <person name="Haridas S."/>
            <person name="Kuo A."/>
            <person name="Salamov A."/>
            <person name="Ahrendt S.R."/>
            <person name="Lipzen A."/>
            <person name="Sullivan W."/>
            <person name="Andreopoulos W.B."/>
            <person name="Clum A."/>
            <person name="Lindquist E."/>
            <person name="Daum C."/>
            <person name="Ramamoorthy G.K."/>
            <person name="Gryganskyi A."/>
            <person name="Culley D."/>
            <person name="Magnuson J.K."/>
            <person name="James T.Y."/>
            <person name="O'Malley M.A."/>
            <person name="Stajich J.E."/>
            <person name="Spatafora J.W."/>
            <person name="Visel A."/>
            <person name="Grigoriev I.V."/>
        </authorList>
    </citation>
    <scope>NUCLEOTIDE SEQUENCE [LARGE SCALE GENOMIC DNA]</scope>
    <source>
        <strain evidence="2 3">68-887.2</strain>
    </source>
</reference>
<feature type="domain" description="F-box" evidence="1">
    <location>
        <begin position="23"/>
        <end position="68"/>
    </location>
</feature>
<dbReference type="EMBL" id="MCFC01000023">
    <property type="protein sequence ID" value="ORY29790.1"/>
    <property type="molecule type" value="Genomic_DNA"/>
</dbReference>
<dbReference type="InterPro" id="IPR001810">
    <property type="entry name" value="F-box_dom"/>
</dbReference>
<dbReference type="InParanoid" id="A0A1Y2B5G5"/>
<dbReference type="InterPro" id="IPR032675">
    <property type="entry name" value="LRR_dom_sf"/>
</dbReference>